<protein>
    <submittedName>
        <fullName evidence="1">Uncharacterized protein</fullName>
    </submittedName>
</protein>
<dbReference type="RefSeq" id="WP_179918377.1">
    <property type="nucleotide sequence ID" value="NZ_CP058909.1"/>
</dbReference>
<name>A0A7D5T6H0_9EURY</name>
<gene>
    <name evidence="1" type="ORF">HZS54_17550</name>
</gene>
<evidence type="ECO:0000313" key="2">
    <source>
        <dbReference type="Proteomes" id="UP000509346"/>
    </source>
</evidence>
<organism evidence="1 2">
    <name type="scientific">Halosimplex pelagicum</name>
    <dbReference type="NCBI Taxonomy" id="869886"/>
    <lineage>
        <taxon>Archaea</taxon>
        <taxon>Methanobacteriati</taxon>
        <taxon>Methanobacteriota</taxon>
        <taxon>Stenosarchaea group</taxon>
        <taxon>Halobacteria</taxon>
        <taxon>Halobacteriales</taxon>
        <taxon>Haloarculaceae</taxon>
        <taxon>Halosimplex</taxon>
    </lineage>
</organism>
<dbReference type="KEGG" id="hpel:HZS54_17550"/>
<sequence>MGWIRDLLSLTEDSIENERTQQEERFPRHTYGPGYPIVVHRQELNDLFHLLEKESEVPDGWESTPFLSREDFEEVIEDVVGDLDGEIPSPEERRDELRKILELWEDQLNGPEDTVWTTIGTDHQFKYYITHCENRADSEYDEFEEPDELDTVRRIVDRIRTAQDTDAKLAVVDKRHLPLETPKESPSETI</sequence>
<dbReference type="Proteomes" id="UP000509346">
    <property type="component" value="Chromosome"/>
</dbReference>
<proteinExistence type="predicted"/>
<dbReference type="GeneID" id="56084433"/>
<accession>A0A7D5T6H0</accession>
<keyword evidence="2" id="KW-1185">Reference proteome</keyword>
<dbReference type="EMBL" id="CP058909">
    <property type="protein sequence ID" value="QLH83328.1"/>
    <property type="molecule type" value="Genomic_DNA"/>
</dbReference>
<reference evidence="1 2" key="1">
    <citation type="submission" date="2020-07" db="EMBL/GenBank/DDBJ databases">
        <title>Halosimplex litoreum sp. nov. and Halosimplex rubrum sp. nov., isolated from different salt environments.</title>
        <authorList>
            <person name="Cui H."/>
        </authorList>
    </citation>
    <scope>NUCLEOTIDE SEQUENCE [LARGE SCALE GENOMIC DNA]</scope>
    <source>
        <strain evidence="1 2">R2</strain>
    </source>
</reference>
<dbReference type="OrthoDB" id="225507at2157"/>
<evidence type="ECO:0000313" key="1">
    <source>
        <dbReference type="EMBL" id="QLH83328.1"/>
    </source>
</evidence>
<dbReference type="AlphaFoldDB" id="A0A7D5T6H0"/>